<organism evidence="1 2">
    <name type="scientific">Agromyces humatus</name>
    <dbReference type="NCBI Taxonomy" id="279573"/>
    <lineage>
        <taxon>Bacteria</taxon>
        <taxon>Bacillati</taxon>
        <taxon>Actinomycetota</taxon>
        <taxon>Actinomycetes</taxon>
        <taxon>Micrococcales</taxon>
        <taxon>Microbacteriaceae</taxon>
        <taxon>Agromyces</taxon>
    </lineage>
</organism>
<gene>
    <name evidence="1" type="ORF">GCM10009747_31140</name>
</gene>
<comment type="caution">
    <text evidence="1">The sequence shown here is derived from an EMBL/GenBank/DDBJ whole genome shotgun (WGS) entry which is preliminary data.</text>
</comment>
<keyword evidence="2" id="KW-1185">Reference proteome</keyword>
<name>A0ABN2KWN8_9MICO</name>
<evidence type="ECO:0000313" key="1">
    <source>
        <dbReference type="EMBL" id="GAA1768128.1"/>
    </source>
</evidence>
<evidence type="ECO:0000313" key="2">
    <source>
        <dbReference type="Proteomes" id="UP001500506"/>
    </source>
</evidence>
<proteinExistence type="predicted"/>
<protein>
    <submittedName>
        <fullName evidence="1">Uncharacterized protein</fullName>
    </submittedName>
</protein>
<sequence>MRSSVPIPGNPWPHDMVITVDDDPASLVELLWIRDAWGLKPPHDDVPPPLVDSPDPQVNENDGVDIEDWQAAWPELWNSTLRHAGEVRDPALFDAIRSTANNSAERMELLARITGPSWHDRFGEAGLERYQPWQTSQFRRRTVGLPTSVEEQPERRSLEALITAWRHGLTKIVTIPCRGAFTRIIGDHTLLLTDETRADPDAFSAALHQFR</sequence>
<dbReference type="Proteomes" id="UP001500506">
    <property type="component" value="Unassembled WGS sequence"/>
</dbReference>
<accession>A0ABN2KWN8</accession>
<dbReference type="EMBL" id="BAAANH010000007">
    <property type="protein sequence ID" value="GAA1768128.1"/>
    <property type="molecule type" value="Genomic_DNA"/>
</dbReference>
<reference evidence="1 2" key="1">
    <citation type="journal article" date="2019" name="Int. J. Syst. Evol. Microbiol.">
        <title>The Global Catalogue of Microorganisms (GCM) 10K type strain sequencing project: providing services to taxonomists for standard genome sequencing and annotation.</title>
        <authorList>
            <consortium name="The Broad Institute Genomics Platform"/>
            <consortium name="The Broad Institute Genome Sequencing Center for Infectious Disease"/>
            <person name="Wu L."/>
            <person name="Ma J."/>
        </authorList>
    </citation>
    <scope>NUCLEOTIDE SEQUENCE [LARGE SCALE GENOMIC DNA]</scope>
    <source>
        <strain evidence="1 2">JCM 14319</strain>
    </source>
</reference>